<evidence type="ECO:0000313" key="2">
    <source>
        <dbReference type="Proteomes" id="UP000092504"/>
    </source>
</evidence>
<gene>
    <name evidence="1" type="ORF">A8U91_03816</name>
</gene>
<dbReference type="Proteomes" id="UP000092504">
    <property type="component" value="Unassembled WGS sequence"/>
</dbReference>
<name>A0A1B8NXL6_HALEL</name>
<accession>A0A1B8NXL6</accession>
<organism evidence="1 2">
    <name type="scientific">Halomonas elongata</name>
    <dbReference type="NCBI Taxonomy" id="2746"/>
    <lineage>
        <taxon>Bacteria</taxon>
        <taxon>Pseudomonadati</taxon>
        <taxon>Pseudomonadota</taxon>
        <taxon>Gammaproteobacteria</taxon>
        <taxon>Oceanospirillales</taxon>
        <taxon>Halomonadaceae</taxon>
        <taxon>Halomonas</taxon>
    </lineage>
</organism>
<dbReference type="EMBL" id="MAJD01000002">
    <property type="protein sequence ID" value="OBX34756.1"/>
    <property type="molecule type" value="Genomic_DNA"/>
</dbReference>
<sequence length="48" mass="5215">MTESLVKTSLDDSIYTITLARPEKRNAVSDRLLGALEQALIATRKAPG</sequence>
<comment type="caution">
    <text evidence="1">The sequence shown here is derived from an EMBL/GenBank/DDBJ whole genome shotgun (WGS) entry which is preliminary data.</text>
</comment>
<dbReference type="AlphaFoldDB" id="A0A1B8NXL6"/>
<proteinExistence type="predicted"/>
<dbReference type="Gene3D" id="3.30.300.220">
    <property type="match status" value="1"/>
</dbReference>
<protein>
    <submittedName>
        <fullName evidence="1">Enoyl-CoA hydratase</fullName>
    </submittedName>
</protein>
<dbReference type="InterPro" id="IPR029045">
    <property type="entry name" value="ClpP/crotonase-like_dom_sf"/>
</dbReference>
<evidence type="ECO:0000313" key="1">
    <source>
        <dbReference type="EMBL" id="OBX34756.1"/>
    </source>
</evidence>
<dbReference type="SUPFAM" id="SSF52096">
    <property type="entry name" value="ClpP/crotonase"/>
    <property type="match status" value="1"/>
</dbReference>
<dbReference type="PATRIC" id="fig|2746.7.peg.3929"/>
<reference evidence="1 2" key="1">
    <citation type="submission" date="2016-06" db="EMBL/GenBank/DDBJ databases">
        <title>Genome sequence of halotolerant plant growth promoting strain of Halomonas elongata HEK1 isolated from salterns of Rann of Kutch, Gujarat, India.</title>
        <authorList>
            <person name="Gaba S."/>
            <person name="Singh R.N."/>
            <person name="Abrol S."/>
            <person name="Kaushik R."/>
            <person name="Saxena A.K."/>
        </authorList>
    </citation>
    <scope>NUCLEOTIDE SEQUENCE [LARGE SCALE GENOMIC DNA]</scope>
    <source>
        <strain evidence="1 2">HEK1</strain>
    </source>
</reference>